<dbReference type="Pfam" id="PF00520">
    <property type="entry name" value="Ion_trans"/>
    <property type="match status" value="1"/>
</dbReference>
<keyword evidence="2 10" id="KW-0812">Transmembrane</keyword>
<dbReference type="PROSITE" id="PS50865">
    <property type="entry name" value="ZF_MYND_2"/>
    <property type="match status" value="1"/>
</dbReference>
<feature type="region of interest" description="Disordered" evidence="9">
    <location>
        <begin position="1"/>
        <end position="20"/>
    </location>
</feature>
<comment type="subcellular location">
    <subcellularLocation>
        <location evidence="1">Membrane</location>
        <topology evidence="1">Multi-pass membrane protein</topology>
    </subcellularLocation>
</comment>
<evidence type="ECO:0000256" key="5">
    <source>
        <dbReference type="ARBA" id="ARBA00022833"/>
    </source>
</evidence>
<reference evidence="12 13" key="1">
    <citation type="submission" date="2024-02" db="EMBL/GenBank/DDBJ databases">
        <authorList>
            <person name="Chen Y."/>
            <person name="Shah S."/>
            <person name="Dougan E. K."/>
            <person name="Thang M."/>
            <person name="Chan C."/>
        </authorList>
    </citation>
    <scope>NUCLEOTIDE SEQUENCE [LARGE SCALE GENOMIC DNA]</scope>
</reference>
<dbReference type="PANTHER" id="PTHR45689:SF5">
    <property type="entry name" value="I[[H]] CHANNEL, ISOFORM E"/>
    <property type="match status" value="1"/>
</dbReference>
<name>A0ABP0Q8X4_9DINO</name>
<feature type="transmembrane region" description="Helical" evidence="10">
    <location>
        <begin position="544"/>
        <end position="568"/>
    </location>
</feature>
<evidence type="ECO:0000256" key="8">
    <source>
        <dbReference type="PROSITE-ProRule" id="PRU00134"/>
    </source>
</evidence>
<evidence type="ECO:0000313" key="13">
    <source>
        <dbReference type="Proteomes" id="UP001642464"/>
    </source>
</evidence>
<keyword evidence="3" id="KW-0479">Metal-binding</keyword>
<protein>
    <recommendedName>
        <fullName evidence="11">MYND-type domain-containing protein</fullName>
    </recommendedName>
</protein>
<evidence type="ECO:0000256" key="6">
    <source>
        <dbReference type="ARBA" id="ARBA00022989"/>
    </source>
</evidence>
<evidence type="ECO:0000256" key="9">
    <source>
        <dbReference type="SAM" id="MobiDB-lite"/>
    </source>
</evidence>
<keyword evidence="12" id="KW-0406">Ion transport</keyword>
<dbReference type="Pfam" id="PF01753">
    <property type="entry name" value="zf-MYND"/>
    <property type="match status" value="1"/>
</dbReference>
<gene>
    <name evidence="12" type="ORF">SCF082_LOCUS39921</name>
</gene>
<proteinExistence type="predicted"/>
<sequence>MERSMSGNFEKKPELQKVQRESNDASLGVIRAAVSRSYTVEWRPLHQSDTPLASIRDLEAARRGNLMPFKSMRCPTSPLCLQCEWPQRRSWLLCGLLKKLKMPTKVVKLVLGFARQHRPVRAVDLPPRTELRVRWWDPLEENVTQEEQEQESNKGRAGTVTCEYYDPASLAMELHAMTMYPIDDFKMLRGGVLHLVGEFQLFWSAVLNFADFHSCAPLEGLYKWGETVPRLEYRRMCQCLQSGSPKMQSRSRFALLMCRELCSGADELNRTLPPCAYTELDDEAVTPGEPIARWWHDVVLQPSMDQMSGVRIGGFCGDYADELRCGACKMRFYCSDVCQKEEWKYHKAELKSAVLAAHGSVLEDLQLRVQGGCCETPMIHELRETREQRVPRERLSVEEEEELLQRGPQELMILMDSAPGKFMEETLSPGPVDRWYDLYMHLRSKSRRPPVAEPSQLTILEPWTAKFSFKALQKGLSRPMFKRRPSLTLGDTMLDKRWLFRKITLTPHGNARLAWTFFGLLAICWDLIFIPLQMFDINAEVDNLINVVSVAIFVYWVLDVPATFITGFDRAGILEMRIHEIARNYAKGWLGLDVTVLVLDVMIFVVLSFNTESESGSNDSMGSFRLARALRLMRFLRLLRLHKMANLAAEILDRFKTDSFLLTMNILRSLAAVLALNHYMSCAFLGLALFAAEGELTWIEIAELQHMDFLTQYFSALHWSLTQFMPATNNIAPNTAPERIYAIFVVLIGLAVFSSFVSGVTNTVNQLRQIHTEHFKQESRMKSFLTQKSVSVDVWCRVQKFCRLRILLDKMSLKEGDIPMLQDLPHGLRVKLHAEIYMPILVSANWMPSDVTEIDEELMLKLCDKVLLEKVASPMQEIFLERGECPEVVIPTAVPRQSLIYWSSRLKDYVRVEEGTWLCELSLWARWEYRGQLDTEEVSHYVVIPTQEFALAVTKAGGSLFQLIRTIGLLYIAKAESQDANCDGIPLTDLPLLSESDAQDVTDRAKRFGQLRLSPRKASNASLGGLFGGGRVHICVSQSEGRN</sequence>
<feature type="transmembrane region" description="Helical" evidence="10">
    <location>
        <begin position="513"/>
        <end position="532"/>
    </location>
</feature>
<keyword evidence="4 8" id="KW-0863">Zinc-finger</keyword>
<evidence type="ECO:0000313" key="12">
    <source>
        <dbReference type="EMBL" id="CAK9084128.1"/>
    </source>
</evidence>
<evidence type="ECO:0000256" key="10">
    <source>
        <dbReference type="SAM" id="Phobius"/>
    </source>
</evidence>
<feature type="domain" description="MYND-type" evidence="11">
    <location>
        <begin position="313"/>
        <end position="350"/>
    </location>
</feature>
<evidence type="ECO:0000256" key="3">
    <source>
        <dbReference type="ARBA" id="ARBA00022723"/>
    </source>
</evidence>
<dbReference type="Gene3D" id="1.10.287.70">
    <property type="match status" value="1"/>
</dbReference>
<keyword evidence="7 10" id="KW-0472">Membrane</keyword>
<dbReference type="GO" id="GO:0034220">
    <property type="term" value="P:monoatomic ion transmembrane transport"/>
    <property type="evidence" value="ECO:0007669"/>
    <property type="project" value="UniProtKB-KW"/>
</dbReference>
<evidence type="ECO:0000256" key="2">
    <source>
        <dbReference type="ARBA" id="ARBA00022692"/>
    </source>
</evidence>
<keyword evidence="5" id="KW-0862">Zinc</keyword>
<dbReference type="PANTHER" id="PTHR45689">
    <property type="entry name" value="I[[H]] CHANNEL, ISOFORM E"/>
    <property type="match status" value="1"/>
</dbReference>
<dbReference type="SUPFAM" id="SSF144232">
    <property type="entry name" value="HIT/MYND zinc finger-like"/>
    <property type="match status" value="1"/>
</dbReference>
<dbReference type="SUPFAM" id="SSF81324">
    <property type="entry name" value="Voltage-gated potassium channels"/>
    <property type="match status" value="1"/>
</dbReference>
<evidence type="ECO:0000256" key="1">
    <source>
        <dbReference type="ARBA" id="ARBA00004141"/>
    </source>
</evidence>
<evidence type="ECO:0000256" key="7">
    <source>
        <dbReference type="ARBA" id="ARBA00023136"/>
    </source>
</evidence>
<keyword evidence="13" id="KW-1185">Reference proteome</keyword>
<organism evidence="12 13">
    <name type="scientific">Durusdinium trenchii</name>
    <dbReference type="NCBI Taxonomy" id="1381693"/>
    <lineage>
        <taxon>Eukaryota</taxon>
        <taxon>Sar</taxon>
        <taxon>Alveolata</taxon>
        <taxon>Dinophyceae</taxon>
        <taxon>Suessiales</taxon>
        <taxon>Symbiodiniaceae</taxon>
        <taxon>Durusdinium</taxon>
    </lineage>
</organism>
<dbReference type="InterPro" id="IPR051413">
    <property type="entry name" value="K/Na_HCN_channel"/>
</dbReference>
<keyword evidence="12" id="KW-0407">Ion channel</keyword>
<dbReference type="Gene3D" id="6.10.140.2220">
    <property type="match status" value="1"/>
</dbReference>
<keyword evidence="6 10" id="KW-1133">Transmembrane helix</keyword>
<dbReference type="InterPro" id="IPR002893">
    <property type="entry name" value="Znf_MYND"/>
</dbReference>
<feature type="transmembrane region" description="Helical" evidence="10">
    <location>
        <begin position="589"/>
        <end position="609"/>
    </location>
</feature>
<dbReference type="InterPro" id="IPR005821">
    <property type="entry name" value="Ion_trans_dom"/>
</dbReference>
<comment type="caution">
    <text evidence="12">The sequence shown here is derived from an EMBL/GenBank/DDBJ whole genome shotgun (WGS) entry which is preliminary data.</text>
</comment>
<keyword evidence="12" id="KW-0813">Transport</keyword>
<evidence type="ECO:0000256" key="4">
    <source>
        <dbReference type="ARBA" id="ARBA00022771"/>
    </source>
</evidence>
<evidence type="ECO:0000259" key="11">
    <source>
        <dbReference type="PROSITE" id="PS50865"/>
    </source>
</evidence>
<dbReference type="Proteomes" id="UP001642464">
    <property type="component" value="Unassembled WGS sequence"/>
</dbReference>
<dbReference type="EMBL" id="CAXAMM010039130">
    <property type="protein sequence ID" value="CAK9084128.1"/>
    <property type="molecule type" value="Genomic_DNA"/>
</dbReference>
<feature type="transmembrane region" description="Helical" evidence="10">
    <location>
        <begin position="740"/>
        <end position="760"/>
    </location>
</feature>
<accession>A0ABP0Q8X4</accession>